<sequence>MSSLGYGAPISTLASGLHPMQSVVNGPFTSGQLDPLALRRDEVIRWHAFPGARRAPAAPPAPTETDEAAASRPSSFLRPAHARRRCNCGIRWKLCCFDTEIAISDICSASIDETETARGACVIVSGAGGRAVIYASDACKWLLARFYRDTSRITISQRSVGRVAYRACIQGLNT</sequence>
<evidence type="ECO:0000313" key="3">
    <source>
        <dbReference type="Proteomes" id="UP000299102"/>
    </source>
</evidence>
<organism evidence="2 3">
    <name type="scientific">Eumeta variegata</name>
    <name type="common">Bagworm moth</name>
    <name type="synonym">Eumeta japonica</name>
    <dbReference type="NCBI Taxonomy" id="151549"/>
    <lineage>
        <taxon>Eukaryota</taxon>
        <taxon>Metazoa</taxon>
        <taxon>Ecdysozoa</taxon>
        <taxon>Arthropoda</taxon>
        <taxon>Hexapoda</taxon>
        <taxon>Insecta</taxon>
        <taxon>Pterygota</taxon>
        <taxon>Neoptera</taxon>
        <taxon>Endopterygota</taxon>
        <taxon>Lepidoptera</taxon>
        <taxon>Glossata</taxon>
        <taxon>Ditrysia</taxon>
        <taxon>Tineoidea</taxon>
        <taxon>Psychidae</taxon>
        <taxon>Oiketicinae</taxon>
        <taxon>Eumeta</taxon>
    </lineage>
</organism>
<protein>
    <submittedName>
        <fullName evidence="2">Uncharacterized protein</fullName>
    </submittedName>
</protein>
<dbReference type="AlphaFoldDB" id="A0A4C1WCN0"/>
<proteinExistence type="predicted"/>
<name>A0A4C1WCN0_EUMVA</name>
<dbReference type="Proteomes" id="UP000299102">
    <property type="component" value="Unassembled WGS sequence"/>
</dbReference>
<evidence type="ECO:0000256" key="1">
    <source>
        <dbReference type="SAM" id="MobiDB-lite"/>
    </source>
</evidence>
<comment type="caution">
    <text evidence="2">The sequence shown here is derived from an EMBL/GenBank/DDBJ whole genome shotgun (WGS) entry which is preliminary data.</text>
</comment>
<dbReference type="EMBL" id="BGZK01000538">
    <property type="protein sequence ID" value="GBP49156.1"/>
    <property type="molecule type" value="Genomic_DNA"/>
</dbReference>
<accession>A0A4C1WCN0</accession>
<feature type="region of interest" description="Disordered" evidence="1">
    <location>
        <begin position="53"/>
        <end position="74"/>
    </location>
</feature>
<keyword evidence="3" id="KW-1185">Reference proteome</keyword>
<reference evidence="2 3" key="1">
    <citation type="journal article" date="2019" name="Commun. Biol.">
        <title>The bagworm genome reveals a unique fibroin gene that provides high tensile strength.</title>
        <authorList>
            <person name="Kono N."/>
            <person name="Nakamura H."/>
            <person name="Ohtoshi R."/>
            <person name="Tomita M."/>
            <person name="Numata K."/>
            <person name="Arakawa K."/>
        </authorList>
    </citation>
    <scope>NUCLEOTIDE SEQUENCE [LARGE SCALE GENOMIC DNA]</scope>
</reference>
<evidence type="ECO:0000313" key="2">
    <source>
        <dbReference type="EMBL" id="GBP49156.1"/>
    </source>
</evidence>
<gene>
    <name evidence="2" type="ORF">EVAR_80824_1</name>
</gene>